<keyword evidence="4 6" id="KW-0175">Coiled coil</keyword>
<proteinExistence type="predicted"/>
<feature type="coiled-coil region" evidence="6">
    <location>
        <begin position="511"/>
        <end position="545"/>
    </location>
</feature>
<keyword evidence="10" id="KW-1185">Reference proteome</keyword>
<dbReference type="Proteomes" id="UP001362999">
    <property type="component" value="Unassembled WGS sequence"/>
</dbReference>
<feature type="compositionally biased region" description="Low complexity" evidence="7">
    <location>
        <begin position="37"/>
        <end position="51"/>
    </location>
</feature>
<feature type="compositionally biased region" description="Basic and acidic residues" evidence="7">
    <location>
        <begin position="18"/>
        <end position="35"/>
    </location>
</feature>
<dbReference type="InterPro" id="IPR011989">
    <property type="entry name" value="ARM-like"/>
</dbReference>
<evidence type="ECO:0000256" key="3">
    <source>
        <dbReference type="ARBA" id="ARBA00022737"/>
    </source>
</evidence>
<evidence type="ECO:0000256" key="1">
    <source>
        <dbReference type="ARBA" id="ARBA00004123"/>
    </source>
</evidence>
<reference evidence="9 10" key="1">
    <citation type="journal article" date="2024" name="J Genomics">
        <title>Draft genome sequencing and assembly of Favolaschia claudopus CIRM-BRFM 2984 isolated from oak limbs.</title>
        <authorList>
            <person name="Navarro D."/>
            <person name="Drula E."/>
            <person name="Chaduli D."/>
            <person name="Cazenave R."/>
            <person name="Ahrendt S."/>
            <person name="Wang J."/>
            <person name="Lipzen A."/>
            <person name="Daum C."/>
            <person name="Barry K."/>
            <person name="Grigoriev I.V."/>
            <person name="Favel A."/>
            <person name="Rosso M.N."/>
            <person name="Martin F."/>
        </authorList>
    </citation>
    <scope>NUCLEOTIDE SEQUENCE [LARGE SCALE GENOMIC DNA]</scope>
    <source>
        <strain evidence="9 10">CIRM-BRFM 2984</strain>
    </source>
</reference>
<evidence type="ECO:0000256" key="6">
    <source>
        <dbReference type="SAM" id="Coils"/>
    </source>
</evidence>
<evidence type="ECO:0000256" key="2">
    <source>
        <dbReference type="ARBA" id="ARBA00022553"/>
    </source>
</evidence>
<dbReference type="EMBL" id="JAWWNJ010000002">
    <property type="protein sequence ID" value="KAK7061765.1"/>
    <property type="molecule type" value="Genomic_DNA"/>
</dbReference>
<keyword evidence="3" id="KW-0677">Repeat</keyword>
<evidence type="ECO:0000259" key="8">
    <source>
        <dbReference type="SMART" id="SM01156"/>
    </source>
</evidence>
<dbReference type="InterPro" id="IPR013180">
    <property type="entry name" value="CTNNBL1_N"/>
</dbReference>
<dbReference type="Pfam" id="PF08216">
    <property type="entry name" value="CTNNBL"/>
    <property type="match status" value="1"/>
</dbReference>
<evidence type="ECO:0000256" key="5">
    <source>
        <dbReference type="ARBA" id="ARBA00023242"/>
    </source>
</evidence>
<organism evidence="9 10">
    <name type="scientific">Favolaschia claudopus</name>
    <dbReference type="NCBI Taxonomy" id="2862362"/>
    <lineage>
        <taxon>Eukaryota</taxon>
        <taxon>Fungi</taxon>
        <taxon>Dikarya</taxon>
        <taxon>Basidiomycota</taxon>
        <taxon>Agaricomycotina</taxon>
        <taxon>Agaricomycetes</taxon>
        <taxon>Agaricomycetidae</taxon>
        <taxon>Agaricales</taxon>
        <taxon>Marasmiineae</taxon>
        <taxon>Mycenaceae</taxon>
        <taxon>Favolaschia</taxon>
    </lineage>
</organism>
<evidence type="ECO:0000313" key="10">
    <source>
        <dbReference type="Proteomes" id="UP001362999"/>
    </source>
</evidence>
<keyword evidence="2" id="KW-0597">Phosphoprotein</keyword>
<dbReference type="SUPFAM" id="SSF48371">
    <property type="entry name" value="ARM repeat"/>
    <property type="match status" value="1"/>
</dbReference>
<evidence type="ECO:0000256" key="7">
    <source>
        <dbReference type="SAM" id="MobiDB-lite"/>
    </source>
</evidence>
<dbReference type="GO" id="GO:0005681">
    <property type="term" value="C:spliceosomal complex"/>
    <property type="evidence" value="ECO:0007669"/>
    <property type="project" value="TreeGrafter"/>
</dbReference>
<accession>A0AAW0ECX5</accession>
<sequence length="646" mass="71611">MDIDKLFKVPKLPSTKRKLPDKPSLEMLKKMKMDTESQPVPSSSTSSPASSNGKGKRAVTMEEVPDEEDVDMEDDNDSRDFAPGGDADYFVEEDDEGRFFGGGLTSEQKEILNIFDNAGAGGDDPDALNITSIRRMLLRFERAVNKNQDQRSKYPDDPTKFIDSEADLDSAIKALLPLAQAPVLAYPELVKSGTVALLIGLLSHENADIVIDVVEVIHELTDEDVGNEAEEEEDEERTAEEALKILIEGLLENSILELLVDNLKRLNEEEESDRQGVFHVLGIFENILGFNPDLSTQLVAKTNIMPWLLTRIQSKTHDENRGYAAELLSILLQNNRPNRLELGKKDGVETFLKVLSQYRRRDPVDADETEFMENVFDSLCSALSENSVKALFLAAEGPDLMVLIMKEKLQARSRAIKTLDYAMSGSSGTASCEAFVEALGLKTLFSAFMGKISKKQKSGGAPPASEDTSHILGILSSLFSNIPSESPARIRLLAKFVEGNYEKVDKLLEIRDNATSRLKVADAEIEAEKKELVAEGEEITSEEEDTWYLKRLESGLYTLQTVDYLLAWVAMEDDGIRAHLLQMLDRKSMSMLDIIQTLRTFYDNVDEELDPPPPTAGDTVDERAPSQKEILAALIAALDPSTAPDA</sequence>
<dbReference type="Gene3D" id="1.25.10.10">
    <property type="entry name" value="Leucine-rich Repeat Variant"/>
    <property type="match status" value="1"/>
</dbReference>
<evidence type="ECO:0000313" key="9">
    <source>
        <dbReference type="EMBL" id="KAK7061765.1"/>
    </source>
</evidence>
<dbReference type="PANTHER" id="PTHR14978">
    <property type="entry name" value="BETA-CATENIN-LIKE PROTEIN 1 NUCLEAR ASSOCIATED PROTEIN"/>
    <property type="match status" value="1"/>
</dbReference>
<feature type="region of interest" description="Disordered" evidence="7">
    <location>
        <begin position="1"/>
        <end position="88"/>
    </location>
</feature>
<comment type="subcellular location">
    <subcellularLocation>
        <location evidence="1">Nucleus</location>
    </subcellularLocation>
</comment>
<dbReference type="GO" id="GO:0010467">
    <property type="term" value="P:gene expression"/>
    <property type="evidence" value="ECO:0007669"/>
    <property type="project" value="UniProtKB-ARBA"/>
</dbReference>
<evidence type="ECO:0000256" key="4">
    <source>
        <dbReference type="ARBA" id="ARBA00023054"/>
    </source>
</evidence>
<keyword evidence="5" id="KW-0539">Nucleus</keyword>
<dbReference type="AlphaFoldDB" id="A0AAW0ECX5"/>
<feature type="compositionally biased region" description="Acidic residues" evidence="7">
    <location>
        <begin position="63"/>
        <end position="77"/>
    </location>
</feature>
<comment type="caution">
    <text evidence="9">The sequence shown here is derived from an EMBL/GenBank/DDBJ whole genome shotgun (WGS) entry which is preliminary data.</text>
</comment>
<dbReference type="InterPro" id="IPR039678">
    <property type="entry name" value="CTNNBL1"/>
</dbReference>
<name>A0AAW0ECX5_9AGAR</name>
<feature type="domain" description="Beta-catenin-like protein 1 N-terminal" evidence="8">
    <location>
        <begin position="104"/>
        <end position="214"/>
    </location>
</feature>
<dbReference type="PANTHER" id="PTHR14978:SF0">
    <property type="entry name" value="BETA-CATENIN-LIKE PROTEIN 1"/>
    <property type="match status" value="1"/>
</dbReference>
<dbReference type="FunFam" id="1.25.10.10:FF:001136">
    <property type="entry name" value="Beta-catenin-like protein 1"/>
    <property type="match status" value="1"/>
</dbReference>
<gene>
    <name evidence="9" type="ORF">R3P38DRAFT_675118</name>
</gene>
<protein>
    <submittedName>
        <fullName evidence="9">DUF1716 domain-containing protein</fullName>
    </submittedName>
</protein>
<dbReference type="InterPro" id="IPR016024">
    <property type="entry name" value="ARM-type_fold"/>
</dbReference>
<dbReference type="SMART" id="SM01156">
    <property type="entry name" value="DUF1716"/>
    <property type="match status" value="1"/>
</dbReference>